<keyword evidence="2" id="KW-0677">Repeat</keyword>
<dbReference type="PANTHER" id="PTHR47447">
    <property type="entry name" value="OS03G0856100 PROTEIN"/>
    <property type="match status" value="1"/>
</dbReference>
<evidence type="ECO:0000256" key="1">
    <source>
        <dbReference type="ARBA" id="ARBA00007626"/>
    </source>
</evidence>
<sequence length="462" mass="51770">MTTATLLYIPLCTNTFRRRSNPITAVTAATSNKHIHRLFSSLETVSNDSIDSDRLISKFVSSSSKSTALQTLSHLLSHSSSTSAAISMYDKITEAPWFQWNPKLAATVAAQLEKSGRLNDAETLISDSVSKLTNNYRDLMLFYCSLIESSSSHYRVHHTYAILTSSSFQAAGKSRRRRGIHESMVKALCNLNSPIEAEDVMMNTKGFHPSAFEFRLVSQAYGRSGRFDEMLRVLTEMEKQGFLVDTICSNIVLSCYGDHKQHTLSTEWMKRMRISSPSFRSVSISIRTFNVVLNSCDTLSSILLDLDTLPLSFPAVVSKIHLSSPEEAAVVSEIQTRTPELLTQLLSQGSDGCKLDLHGCHLSTAYMVLMEWIEEMRMRFEGKAVESYDGGREEQDQVTVVCGGGKHSNVRGDSPLRKLVSKMMYRMSSPLRLDKKNNGRFISKSQKFKSWITNSESQMTIN</sequence>
<name>A0A0K9PEU7_ZOSMR</name>
<dbReference type="AlphaFoldDB" id="A0A0K9PEU7"/>
<feature type="repeat" description="PPR" evidence="3">
    <location>
        <begin position="210"/>
        <end position="244"/>
    </location>
</feature>
<dbReference type="NCBIfam" id="TIGR00756">
    <property type="entry name" value="PPR"/>
    <property type="match status" value="1"/>
</dbReference>
<comment type="caution">
    <text evidence="5">The sequence shown here is derived from an EMBL/GenBank/DDBJ whole genome shotgun (WGS) entry which is preliminary data.</text>
</comment>
<dbReference type="SUPFAM" id="SSF160443">
    <property type="entry name" value="SMR domain-like"/>
    <property type="match status" value="1"/>
</dbReference>
<dbReference type="PROSITE" id="PS50828">
    <property type="entry name" value="SMR"/>
    <property type="match status" value="1"/>
</dbReference>
<evidence type="ECO:0000256" key="3">
    <source>
        <dbReference type="PROSITE-ProRule" id="PRU00708"/>
    </source>
</evidence>
<feature type="domain" description="Smr" evidence="4">
    <location>
        <begin position="355"/>
        <end position="451"/>
    </location>
</feature>
<dbReference type="InterPro" id="IPR002885">
    <property type="entry name" value="PPR_rpt"/>
</dbReference>
<dbReference type="Gene3D" id="3.30.1370.110">
    <property type="match status" value="1"/>
</dbReference>
<dbReference type="GO" id="GO:0003729">
    <property type="term" value="F:mRNA binding"/>
    <property type="evidence" value="ECO:0000318"/>
    <property type="project" value="GO_Central"/>
</dbReference>
<dbReference type="PROSITE" id="PS51375">
    <property type="entry name" value="PPR"/>
    <property type="match status" value="1"/>
</dbReference>
<keyword evidence="6" id="KW-1185">Reference proteome</keyword>
<proteinExistence type="inferred from homology"/>
<dbReference type="InterPro" id="IPR002625">
    <property type="entry name" value="Smr_dom"/>
</dbReference>
<dbReference type="Proteomes" id="UP000036987">
    <property type="component" value="Unassembled WGS sequence"/>
</dbReference>
<dbReference type="STRING" id="29655.A0A0K9PEU7"/>
<dbReference type="Gene3D" id="1.25.40.10">
    <property type="entry name" value="Tetratricopeptide repeat domain"/>
    <property type="match status" value="1"/>
</dbReference>
<evidence type="ECO:0000259" key="4">
    <source>
        <dbReference type="PROSITE" id="PS50828"/>
    </source>
</evidence>
<dbReference type="PANTHER" id="PTHR47447:SF15">
    <property type="entry name" value="OS02G0120000 PROTEIN"/>
    <property type="match status" value="1"/>
</dbReference>
<dbReference type="OrthoDB" id="1931748at2759"/>
<reference evidence="6" key="1">
    <citation type="journal article" date="2016" name="Nature">
        <title>The genome of the seagrass Zostera marina reveals angiosperm adaptation to the sea.</title>
        <authorList>
            <person name="Olsen J.L."/>
            <person name="Rouze P."/>
            <person name="Verhelst B."/>
            <person name="Lin Y.-C."/>
            <person name="Bayer T."/>
            <person name="Collen J."/>
            <person name="Dattolo E."/>
            <person name="De Paoli E."/>
            <person name="Dittami S."/>
            <person name="Maumus F."/>
            <person name="Michel G."/>
            <person name="Kersting A."/>
            <person name="Lauritano C."/>
            <person name="Lohaus R."/>
            <person name="Toepel M."/>
            <person name="Tonon T."/>
            <person name="Vanneste K."/>
            <person name="Amirebrahimi M."/>
            <person name="Brakel J."/>
            <person name="Bostroem C."/>
            <person name="Chovatia M."/>
            <person name="Grimwood J."/>
            <person name="Jenkins J.W."/>
            <person name="Jueterbock A."/>
            <person name="Mraz A."/>
            <person name="Stam W.T."/>
            <person name="Tice H."/>
            <person name="Bornberg-Bauer E."/>
            <person name="Green P.J."/>
            <person name="Pearson G.A."/>
            <person name="Procaccini G."/>
            <person name="Duarte C.M."/>
            <person name="Schmutz J."/>
            <person name="Reusch T.B.H."/>
            <person name="Van de Peer Y."/>
        </authorList>
    </citation>
    <scope>NUCLEOTIDE SEQUENCE [LARGE SCALE GENOMIC DNA]</scope>
    <source>
        <strain evidence="6">cv. Finnish</strain>
    </source>
</reference>
<gene>
    <name evidence="5" type="ORF">ZOSMA_28G00950</name>
</gene>
<evidence type="ECO:0000313" key="6">
    <source>
        <dbReference type="Proteomes" id="UP000036987"/>
    </source>
</evidence>
<protein>
    <submittedName>
        <fullName evidence="5">Pentatricopeptide repeat-containing protein</fullName>
    </submittedName>
</protein>
<dbReference type="InterPro" id="IPR011990">
    <property type="entry name" value="TPR-like_helical_dom_sf"/>
</dbReference>
<evidence type="ECO:0000313" key="5">
    <source>
        <dbReference type="EMBL" id="KMZ66735.1"/>
    </source>
</evidence>
<dbReference type="EMBL" id="LFYR01000958">
    <property type="protein sequence ID" value="KMZ66735.1"/>
    <property type="molecule type" value="Genomic_DNA"/>
</dbReference>
<comment type="similarity">
    <text evidence="1">Belongs to the PPR family. P subfamily.</text>
</comment>
<accession>A0A0K9PEU7</accession>
<evidence type="ECO:0000256" key="2">
    <source>
        <dbReference type="ARBA" id="ARBA00022737"/>
    </source>
</evidence>
<dbReference type="InterPro" id="IPR036063">
    <property type="entry name" value="Smr_dom_sf"/>
</dbReference>
<dbReference type="Pfam" id="PF01535">
    <property type="entry name" value="PPR"/>
    <property type="match status" value="1"/>
</dbReference>
<dbReference type="OMA" id="WSESEVK"/>
<organism evidence="5 6">
    <name type="scientific">Zostera marina</name>
    <name type="common">Eelgrass</name>
    <dbReference type="NCBI Taxonomy" id="29655"/>
    <lineage>
        <taxon>Eukaryota</taxon>
        <taxon>Viridiplantae</taxon>
        <taxon>Streptophyta</taxon>
        <taxon>Embryophyta</taxon>
        <taxon>Tracheophyta</taxon>
        <taxon>Spermatophyta</taxon>
        <taxon>Magnoliopsida</taxon>
        <taxon>Liliopsida</taxon>
        <taxon>Zosteraceae</taxon>
        <taxon>Zostera</taxon>
    </lineage>
</organism>
<dbReference type="SMART" id="SM00463">
    <property type="entry name" value="SMR"/>
    <property type="match status" value="1"/>
</dbReference>